<feature type="compositionally biased region" description="Low complexity" evidence="1">
    <location>
        <begin position="59"/>
        <end position="74"/>
    </location>
</feature>
<dbReference type="InterPro" id="IPR045055">
    <property type="entry name" value="DNA2/NAM7-like"/>
</dbReference>
<dbReference type="CDD" id="cd17936">
    <property type="entry name" value="EEXXEc_NFX1"/>
    <property type="match status" value="1"/>
</dbReference>
<feature type="region of interest" description="Disordered" evidence="1">
    <location>
        <begin position="934"/>
        <end position="981"/>
    </location>
</feature>
<feature type="compositionally biased region" description="Basic and acidic residues" evidence="1">
    <location>
        <begin position="1096"/>
        <end position="1114"/>
    </location>
</feature>
<evidence type="ECO:0000313" key="5">
    <source>
        <dbReference type="Proteomes" id="UP000218231"/>
    </source>
</evidence>
<feature type="domain" description="DNA2/NAM7 helicase helicase" evidence="2">
    <location>
        <begin position="481"/>
        <end position="577"/>
    </location>
</feature>
<dbReference type="Pfam" id="PF13086">
    <property type="entry name" value="AAA_11"/>
    <property type="match status" value="2"/>
</dbReference>
<protein>
    <recommendedName>
        <fullName evidence="6">Helicase ATP-binding domain-containing protein</fullName>
    </recommendedName>
</protein>
<dbReference type="Gene3D" id="3.40.50.300">
    <property type="entry name" value="P-loop containing nucleotide triphosphate hydrolases"/>
    <property type="match status" value="2"/>
</dbReference>
<feature type="compositionally biased region" description="Low complexity" evidence="1">
    <location>
        <begin position="155"/>
        <end position="164"/>
    </location>
</feature>
<feature type="compositionally biased region" description="Basic and acidic residues" evidence="1">
    <location>
        <begin position="952"/>
        <end position="966"/>
    </location>
</feature>
<feature type="compositionally biased region" description="Basic and acidic residues" evidence="1">
    <location>
        <begin position="91"/>
        <end position="114"/>
    </location>
</feature>
<comment type="caution">
    <text evidence="4">The sequence shown here is derived from an EMBL/GenBank/DDBJ whole genome shotgun (WGS) entry which is preliminary data.</text>
</comment>
<feature type="domain" description="DNA2/NAM7 helicase-like C-terminal" evidence="3">
    <location>
        <begin position="662"/>
        <end position="843"/>
    </location>
</feature>
<dbReference type="PANTHER" id="PTHR10887:SF341">
    <property type="entry name" value="NFX1-TYPE ZINC FINGER-CONTAINING PROTEIN 1"/>
    <property type="match status" value="1"/>
</dbReference>
<dbReference type="Pfam" id="PF13087">
    <property type="entry name" value="AAA_12"/>
    <property type="match status" value="1"/>
</dbReference>
<evidence type="ECO:0000313" key="4">
    <source>
        <dbReference type="EMBL" id="PAV59913.1"/>
    </source>
</evidence>
<evidence type="ECO:0000259" key="3">
    <source>
        <dbReference type="Pfam" id="PF13087"/>
    </source>
</evidence>
<feature type="region of interest" description="Disordered" evidence="1">
    <location>
        <begin position="1096"/>
        <end position="1136"/>
    </location>
</feature>
<reference evidence="4 5" key="1">
    <citation type="journal article" date="2017" name="Curr. Biol.">
        <title>Genome architecture and evolution of a unichromosomal asexual nematode.</title>
        <authorList>
            <person name="Fradin H."/>
            <person name="Zegar C."/>
            <person name="Gutwein M."/>
            <person name="Lucas J."/>
            <person name="Kovtun M."/>
            <person name="Corcoran D."/>
            <person name="Baugh L.R."/>
            <person name="Kiontke K."/>
            <person name="Gunsalus K."/>
            <person name="Fitch D.H."/>
            <person name="Piano F."/>
        </authorList>
    </citation>
    <scope>NUCLEOTIDE SEQUENCE [LARGE SCALE GENOMIC DNA]</scope>
    <source>
        <strain evidence="4">PF1309</strain>
    </source>
</reference>
<gene>
    <name evidence="4" type="ORF">WR25_12513</name>
</gene>
<dbReference type="GO" id="GO:0031380">
    <property type="term" value="C:nuclear RNA-directed RNA polymerase complex"/>
    <property type="evidence" value="ECO:0007669"/>
    <property type="project" value="TreeGrafter"/>
</dbReference>
<feature type="compositionally biased region" description="Polar residues" evidence="1">
    <location>
        <begin position="130"/>
        <end position="147"/>
    </location>
</feature>
<dbReference type="InterPro" id="IPR041677">
    <property type="entry name" value="DNA2/NAM7_AAA_11"/>
</dbReference>
<dbReference type="Proteomes" id="UP000218231">
    <property type="component" value="Unassembled WGS sequence"/>
</dbReference>
<dbReference type="STRING" id="2018661.A0A2A2JDY2"/>
<name>A0A2A2JDY2_9BILA</name>
<accession>A0A2A2JDY2</accession>
<dbReference type="EMBL" id="LIAE01010492">
    <property type="protein sequence ID" value="PAV59913.1"/>
    <property type="molecule type" value="Genomic_DNA"/>
</dbReference>
<evidence type="ECO:0000256" key="1">
    <source>
        <dbReference type="SAM" id="MobiDB-lite"/>
    </source>
</evidence>
<evidence type="ECO:0000259" key="2">
    <source>
        <dbReference type="Pfam" id="PF13086"/>
    </source>
</evidence>
<dbReference type="InterPro" id="IPR027417">
    <property type="entry name" value="P-loop_NTPase"/>
</dbReference>
<dbReference type="AlphaFoldDB" id="A0A2A2JDY2"/>
<organism evidence="4 5">
    <name type="scientific">Diploscapter pachys</name>
    <dbReference type="NCBI Taxonomy" id="2018661"/>
    <lineage>
        <taxon>Eukaryota</taxon>
        <taxon>Metazoa</taxon>
        <taxon>Ecdysozoa</taxon>
        <taxon>Nematoda</taxon>
        <taxon>Chromadorea</taxon>
        <taxon>Rhabditida</taxon>
        <taxon>Rhabditina</taxon>
        <taxon>Rhabditomorpha</taxon>
        <taxon>Rhabditoidea</taxon>
        <taxon>Rhabditidae</taxon>
        <taxon>Diploscapter</taxon>
    </lineage>
</organism>
<dbReference type="InterPro" id="IPR041679">
    <property type="entry name" value="DNA2/NAM7-like_C"/>
</dbReference>
<feature type="region of interest" description="Disordered" evidence="1">
    <location>
        <begin position="20"/>
        <end position="165"/>
    </location>
</feature>
<dbReference type="OrthoDB" id="2423195at2759"/>
<keyword evidence="5" id="KW-1185">Reference proteome</keyword>
<feature type="domain" description="DNA2/NAM7 helicase helicase" evidence="2">
    <location>
        <begin position="583"/>
        <end position="649"/>
    </location>
</feature>
<dbReference type="GO" id="GO:0031048">
    <property type="term" value="P:regulatory ncRNA-mediated heterochromatin formation"/>
    <property type="evidence" value="ECO:0007669"/>
    <property type="project" value="TreeGrafter"/>
</dbReference>
<dbReference type="InterPro" id="IPR047187">
    <property type="entry name" value="SF1_C_Upf1"/>
</dbReference>
<evidence type="ECO:0008006" key="6">
    <source>
        <dbReference type="Google" id="ProtNLM"/>
    </source>
</evidence>
<sequence length="1165" mass="133187">MANGGMSLTTLYRMMNMRQNLATDCDSEETTSSEDKQVSSEEDTEVEKKVEEVEEETEPIPTATSAASTSAISEVEIKPSIVPPKHGGRNGRREQRRAWQKRDRQMQQREEERATSGTSLDEYETETDKSPQNSTDRSASARSNSGSDEYETSGDETTATSSSSDAKDRIYKFPMRYTKDHIGEHFEYCESEPPPNFILDKDFQTGASIFSTEKVRFDFTGLPYLRRQKIQENYTNVDEYLDILGRLEHEEFDRPLREMIQLYRASKARPEKRHGIRVAAVKFFQGSRDDPNNSNTSWDRPKRIKYDTLAFELIEQTLEINPEKDEAELDPFIYGQTILISDKDFYDVPIVAQIGGKVWKPSDRHRASGSEVKLPIGSDQNREQLVNASDNQFFIMEPTSIFFFPTRVTFDVIKSMLNDKNAWPKPFEQYMLRAETVKMPWTAMGEMIADFHKDKISLFEDEFDFDLSWEDEFYKSDSIKADQSQRKALATALKNTLTLIQGPPGTGKTYLSVAYVMAMLSLNLDRPIIVSSMKNLTLDQMINRIEEKLLQIGMKPEICICRLGFKVTSEEIYDKYTLQDEDRTKLWRAKVIFATSTGIAIHRSKLLSVNPIALVLDEAAELTEAQTIACFLPCLEQIVLVGDHQQLRPRPNVQDHELFGMNISFFERLVIKGFDVQVLTMQHRMNNNIVDIIVRPYFYKMLESHENVRSYPTPPGMKTNLFFWNTNSPSYSRHGSFVNRADAIRILGLVSYMLRVDGALQPEDITVICMYKAQLRFIRRLFRDYGNLKVRVETVDGYQGKENKVIIVSIARSNTKSIGFLALINRSIVALTRAQHGMYVVGNFSFLSRHSAEWKAIYESALNADFAGDALPLICRTHLHEMKVKKPEELRLSEVNQTANCLCVLVEKPTQEAETGPKSLYFNYGRHLDPLYRNSASSSGSTQIGQNQTEMKGVEYEEQRSSHDYSQRGGNGQGRGWRGNAQPFPSRNVVFVSWPVTMSLHESQIRYERYQKGLCAENANCRLPNGHRCSFPLGHKGPHSTSAQCTLCIQTNCERKNKQKNKPPPMTREQIKEYKAKMKADAEAVLRRLAEVKKLNAEKEEQERRKKEEKEKMEAGAVQSETDAEKKEDEAETAVLEVQKATEEVKGLNLEDAMEAPLVEDNSDF</sequence>
<dbReference type="SUPFAM" id="SSF52540">
    <property type="entry name" value="P-loop containing nucleoside triphosphate hydrolases"/>
    <property type="match status" value="1"/>
</dbReference>
<dbReference type="GO" id="GO:0004386">
    <property type="term" value="F:helicase activity"/>
    <property type="evidence" value="ECO:0007669"/>
    <property type="project" value="InterPro"/>
</dbReference>
<dbReference type="PANTHER" id="PTHR10887">
    <property type="entry name" value="DNA2/NAM7 HELICASE FAMILY"/>
    <property type="match status" value="1"/>
</dbReference>
<feature type="compositionally biased region" description="Polar residues" evidence="1">
    <location>
        <begin position="934"/>
        <end position="950"/>
    </location>
</feature>
<proteinExistence type="predicted"/>
<dbReference type="CDD" id="cd18808">
    <property type="entry name" value="SF1_C_Upf1"/>
    <property type="match status" value="1"/>
</dbReference>